<evidence type="ECO:0000256" key="2">
    <source>
        <dbReference type="ARBA" id="ARBA00008779"/>
    </source>
</evidence>
<evidence type="ECO:0000256" key="6">
    <source>
        <dbReference type="ARBA" id="ARBA00022837"/>
    </source>
</evidence>
<comment type="PTM">
    <text evidence="7">The conversion to 3-oxoalanine (also known as C-formylglycine, FGly), of a serine or cysteine residue in prokaryotes and of a cysteine residue in eukaryotes, is critical for catalytic activity.</text>
</comment>
<evidence type="ECO:0000313" key="10">
    <source>
        <dbReference type="EMBL" id="TYK34614.1"/>
    </source>
</evidence>
<feature type="signal peptide" evidence="8">
    <location>
        <begin position="1"/>
        <end position="22"/>
    </location>
</feature>
<evidence type="ECO:0000256" key="4">
    <source>
        <dbReference type="ARBA" id="ARBA00022729"/>
    </source>
</evidence>
<organism evidence="10 11">
    <name type="scientific">Bacteroides pyogenes</name>
    <dbReference type="NCBI Taxonomy" id="310300"/>
    <lineage>
        <taxon>Bacteria</taxon>
        <taxon>Pseudomonadati</taxon>
        <taxon>Bacteroidota</taxon>
        <taxon>Bacteroidia</taxon>
        <taxon>Bacteroidales</taxon>
        <taxon>Bacteroidaceae</taxon>
        <taxon>Bacteroides</taxon>
    </lineage>
</organism>
<keyword evidence="6" id="KW-0106">Calcium</keyword>
<keyword evidence="3" id="KW-0479">Metal-binding</keyword>
<keyword evidence="5" id="KW-0378">Hydrolase</keyword>
<sequence>MKKSNPLLIGTLLLTPACSVWAQEKPNIIVFLVDDMGLMDTSVPFIIDGQGNPVRQPLNDWYRTPNMERLAETGIRFSTFYAQSVSSPSRASLMTGQNATRHRTTNWIKPTSNNRDQFGPHAWNWKGLTKDELTLPRLLRSQGYKTIHVGKAHFGCTGSEGENPENLGFDVNVAGSSIGHPGSYYGEYGYGHIKGGRANAVPGLEKYHRTDTFLTEALTIEAKAEMDKALAEKKPFFLNLAHYAVHTPFETDKRFIGHYTDPEKSDAAKAFATLIEGMDYSLGEILDYLEQKGIAENTLVVFLGDNGGDAPLGPARGYSSSAPLRGKKGAEFEGGMRVPFIISWAKANGKNKYQKQMPIAQGKIQKQMGTIMDIYPTLASVAGAAIPQSHIVDGKDLRPLLTGKQDATRENVFLMHFPHSHRGSYFTVYREGDWKLIYYYNPEHPERPDCVLYNLADDPEERHELSASHKERTLQMLARMIARLDKEEALYPVDIDGKEIRPVVEQHP</sequence>
<comment type="caution">
    <text evidence="10">The sequence shown here is derived from an EMBL/GenBank/DDBJ whole genome shotgun (WGS) entry which is preliminary data.</text>
</comment>
<dbReference type="Proteomes" id="UP000324383">
    <property type="component" value="Unassembled WGS sequence"/>
</dbReference>
<comment type="similarity">
    <text evidence="2">Belongs to the sulfatase family.</text>
</comment>
<name>A0A5D3EEQ7_9BACE</name>
<evidence type="ECO:0000259" key="9">
    <source>
        <dbReference type="Pfam" id="PF00884"/>
    </source>
</evidence>
<dbReference type="GO" id="GO:0004065">
    <property type="term" value="F:arylsulfatase activity"/>
    <property type="evidence" value="ECO:0007669"/>
    <property type="project" value="TreeGrafter"/>
</dbReference>
<keyword evidence="11" id="KW-1185">Reference proteome</keyword>
<evidence type="ECO:0000313" key="11">
    <source>
        <dbReference type="Proteomes" id="UP000324383"/>
    </source>
</evidence>
<evidence type="ECO:0000256" key="3">
    <source>
        <dbReference type="ARBA" id="ARBA00022723"/>
    </source>
</evidence>
<dbReference type="RefSeq" id="WP_027325694.1">
    <property type="nucleotide sequence ID" value="NZ_CAMBON010000003.1"/>
</dbReference>
<evidence type="ECO:0000256" key="7">
    <source>
        <dbReference type="PIRSR" id="PIRSR600917-52"/>
    </source>
</evidence>
<dbReference type="InterPro" id="IPR000917">
    <property type="entry name" value="Sulfatase_N"/>
</dbReference>
<dbReference type="EMBL" id="VKLW01000006">
    <property type="protein sequence ID" value="TYK34614.1"/>
    <property type="molecule type" value="Genomic_DNA"/>
</dbReference>
<dbReference type="CDD" id="cd16144">
    <property type="entry name" value="ARS_like"/>
    <property type="match status" value="1"/>
</dbReference>
<dbReference type="Pfam" id="PF00884">
    <property type="entry name" value="Sulfatase"/>
    <property type="match status" value="1"/>
</dbReference>
<feature type="domain" description="Sulfatase N-terminal" evidence="9">
    <location>
        <begin position="26"/>
        <end position="383"/>
    </location>
</feature>
<dbReference type="FunFam" id="3.40.720.10:FF:000101">
    <property type="entry name" value="Secreted sulfatase ydeN"/>
    <property type="match status" value="1"/>
</dbReference>
<reference evidence="10 11" key="1">
    <citation type="submission" date="2019-07" db="EMBL/GenBank/DDBJ databases">
        <title>Draft Genome Sequences of Bacteroides pyogenes Strains Isolated from the Uterus Holstein Dairy Cows with Metritis.</title>
        <authorList>
            <person name="Cunha F."/>
            <person name="Galvao K.N."/>
            <person name="Jeon S.J."/>
            <person name="Jeong K.C."/>
        </authorList>
    </citation>
    <scope>NUCLEOTIDE SEQUENCE [LARGE SCALE GENOMIC DNA]</scope>
    <source>
        <strain evidence="10 11">KG-31</strain>
    </source>
</reference>
<proteinExistence type="inferred from homology"/>
<gene>
    <name evidence="10" type="ORF">FNJ60_03740</name>
</gene>
<dbReference type="InterPro" id="IPR024607">
    <property type="entry name" value="Sulfatase_CS"/>
</dbReference>
<evidence type="ECO:0000256" key="1">
    <source>
        <dbReference type="ARBA" id="ARBA00001913"/>
    </source>
</evidence>
<evidence type="ECO:0000256" key="8">
    <source>
        <dbReference type="SAM" id="SignalP"/>
    </source>
</evidence>
<accession>A0A5D3EEQ7</accession>
<dbReference type="AlphaFoldDB" id="A0A5D3EEQ7"/>
<keyword evidence="4 8" id="KW-0732">Signal</keyword>
<feature type="modified residue" description="3-oxoalanine (Ser)" evidence="7">
    <location>
        <position position="86"/>
    </location>
</feature>
<dbReference type="InterPro" id="IPR050738">
    <property type="entry name" value="Sulfatase"/>
</dbReference>
<dbReference type="Gene3D" id="3.40.720.10">
    <property type="entry name" value="Alkaline Phosphatase, subunit A"/>
    <property type="match status" value="1"/>
</dbReference>
<dbReference type="InterPro" id="IPR017850">
    <property type="entry name" value="Alkaline_phosphatase_core_sf"/>
</dbReference>
<feature type="chain" id="PRO_5030116275" evidence="8">
    <location>
        <begin position="23"/>
        <end position="508"/>
    </location>
</feature>
<dbReference type="PROSITE" id="PS00523">
    <property type="entry name" value="SULFATASE_1"/>
    <property type="match status" value="1"/>
</dbReference>
<dbReference type="GO" id="GO:0046872">
    <property type="term" value="F:metal ion binding"/>
    <property type="evidence" value="ECO:0007669"/>
    <property type="project" value="UniProtKB-KW"/>
</dbReference>
<dbReference type="SUPFAM" id="SSF53649">
    <property type="entry name" value="Alkaline phosphatase-like"/>
    <property type="match status" value="1"/>
</dbReference>
<dbReference type="PANTHER" id="PTHR42693">
    <property type="entry name" value="ARYLSULFATASE FAMILY MEMBER"/>
    <property type="match status" value="1"/>
</dbReference>
<comment type="cofactor">
    <cofactor evidence="1">
        <name>Ca(2+)</name>
        <dbReference type="ChEBI" id="CHEBI:29108"/>
    </cofactor>
</comment>
<evidence type="ECO:0000256" key="5">
    <source>
        <dbReference type="ARBA" id="ARBA00022801"/>
    </source>
</evidence>
<dbReference type="Gene3D" id="3.30.1120.10">
    <property type="match status" value="1"/>
</dbReference>
<protein>
    <submittedName>
        <fullName evidence="10">Sulfatase</fullName>
    </submittedName>
</protein>
<dbReference type="PANTHER" id="PTHR42693:SF42">
    <property type="entry name" value="ARYLSULFATASE G"/>
    <property type="match status" value="1"/>
</dbReference>